<sequence>MLSISKQYKIRFTILILIILIISPSFNAVAALKTPSEADKEILRAEVEKIYNIRSSCLVSGDTSPLKEVFDSSKKLGKYTLEHEIKRVKYLKKWSEDRGIQFKNIQSFVRVKRVMPRGSFVRLALEESYKFDYIYKDDPEPKLNSFGVGIRHTTSLARKNDKWVISSDWYTDCFEDALQSFTADAEPPSTPPNYNFFAEKKTLNTSVRYGAYDRLKAIAYADKYCGAAWGSGNDFKYNPKYMDFNGAGGDCTNFVSQALGDKEGGGLSQDGSWRCPLTKYGRASGSRAWSNADGLKEYLIYSGKGSIVKVGTFKELAIPTPSNPDPAISKLDFGDIVCYEKGRGNIDHFALITSFDSHGYPLVNSHTTDRYHVPWDLGWGDKKIRFFLIRIH</sequence>
<dbReference type="Proteomes" id="UP000000814">
    <property type="component" value="Chromosome"/>
</dbReference>
<accession>Q97E00</accession>
<dbReference type="GeneID" id="44999814"/>
<feature type="chain" id="PRO_5004322737" evidence="1">
    <location>
        <begin position="31"/>
        <end position="392"/>
    </location>
</feature>
<feature type="domain" description="Putative amidase" evidence="2">
    <location>
        <begin position="212"/>
        <end position="388"/>
    </location>
</feature>
<feature type="signal peptide" evidence="1">
    <location>
        <begin position="1"/>
        <end position="30"/>
    </location>
</feature>
<evidence type="ECO:0000313" key="4">
    <source>
        <dbReference type="Proteomes" id="UP000000814"/>
    </source>
</evidence>
<dbReference type="OrthoDB" id="2194542at2"/>
<dbReference type="InterPro" id="IPR024301">
    <property type="entry name" value="Amidase_6"/>
</dbReference>
<dbReference type="KEGG" id="cac:CA_C3320"/>
<dbReference type="PIR" id="A97308">
    <property type="entry name" value="A97308"/>
</dbReference>
<protein>
    <submittedName>
        <fullName evidence="3">Predicted secreted protein homolog of yjcM/yhbB B.subtilis</fullName>
    </submittedName>
</protein>
<dbReference type="Pfam" id="PF12671">
    <property type="entry name" value="Amidase_6"/>
    <property type="match status" value="1"/>
</dbReference>
<dbReference type="HOGENOM" id="CLU_046705_0_0_9"/>
<dbReference type="PANTHER" id="PTHR40032">
    <property type="entry name" value="EXPORTED PROTEIN-RELATED"/>
    <property type="match status" value="1"/>
</dbReference>
<dbReference type="EMBL" id="AE001437">
    <property type="protein sequence ID" value="AAK81252.1"/>
    <property type="molecule type" value="Genomic_DNA"/>
</dbReference>
<reference evidence="3 4" key="1">
    <citation type="journal article" date="2001" name="J. Bacteriol.">
        <title>Genome sequence and comparative analysis of the solvent-producing bacterium Clostridium acetobutylicum.</title>
        <authorList>
            <person name="Nolling J."/>
            <person name="Breton G."/>
            <person name="Omelchenko M.V."/>
            <person name="Makarova K.S."/>
            <person name="Zeng Q."/>
            <person name="Gibson R."/>
            <person name="Lee H.M."/>
            <person name="Dubois J."/>
            <person name="Qiu D."/>
            <person name="Hitti J."/>
            <person name="Wolf Y.I."/>
            <person name="Tatusov R.L."/>
            <person name="Sabathe F."/>
            <person name="Doucette-Stamm L."/>
            <person name="Soucaille P."/>
            <person name="Daly M.J."/>
            <person name="Bennett G.N."/>
            <person name="Koonin E.V."/>
            <person name="Smith D.R."/>
        </authorList>
    </citation>
    <scope>NUCLEOTIDE SEQUENCE [LARGE SCALE GENOMIC DNA]</scope>
    <source>
        <strain evidence="4">ATCC 824 / DSM 792 / JCM 1419 / LMG 5710 / VKM B-1787</strain>
    </source>
</reference>
<proteinExistence type="predicted"/>
<evidence type="ECO:0000256" key="1">
    <source>
        <dbReference type="SAM" id="SignalP"/>
    </source>
</evidence>
<evidence type="ECO:0000259" key="2">
    <source>
        <dbReference type="Pfam" id="PF12671"/>
    </source>
</evidence>
<gene>
    <name evidence="3" type="ordered locus">CA_C3320</name>
</gene>
<keyword evidence="4" id="KW-1185">Reference proteome</keyword>
<dbReference type="PATRIC" id="fig|272562.8.peg.3499"/>
<organism evidence="3 4">
    <name type="scientific">Clostridium acetobutylicum (strain ATCC 824 / DSM 792 / JCM 1419 / IAM 19013 / LMG 5710 / NBRC 13948 / NRRL B-527 / VKM B-1787 / 2291 / W)</name>
    <dbReference type="NCBI Taxonomy" id="272562"/>
    <lineage>
        <taxon>Bacteria</taxon>
        <taxon>Bacillati</taxon>
        <taxon>Bacillota</taxon>
        <taxon>Clostridia</taxon>
        <taxon>Eubacteriales</taxon>
        <taxon>Clostridiaceae</taxon>
        <taxon>Clostridium</taxon>
    </lineage>
</organism>
<evidence type="ECO:0000313" key="3">
    <source>
        <dbReference type="EMBL" id="AAK81252.1"/>
    </source>
</evidence>
<dbReference type="AlphaFoldDB" id="Q97E00"/>
<dbReference type="PANTHER" id="PTHR40032:SF1">
    <property type="entry name" value="EXPORTED PROTEIN"/>
    <property type="match status" value="1"/>
</dbReference>
<dbReference type="RefSeq" id="WP_010966592.1">
    <property type="nucleotide sequence ID" value="NC_003030.1"/>
</dbReference>
<name>Q97E00_CLOAB</name>
<keyword evidence="1" id="KW-0732">Signal</keyword>
<dbReference type="eggNOG" id="COG3170">
    <property type="taxonomic scope" value="Bacteria"/>
</dbReference>
<dbReference type="STRING" id="272562.CA_C3320"/>